<proteinExistence type="predicted"/>
<sequence>MNYIQVETLTSGQIDDLYYLFQMEWWTKGRERKEIETMVENSNIIIGFIDVDTQELIGFARVLTDFVYKAVIFDVMVNKRFRGQQLGRSLMDEIIHHPKLKSVKHFELYCRTEMRPFYEKWGFTEKLGPLHFMRRVSGQ</sequence>
<name>A0ABS1TU13_9BACI</name>
<dbReference type="InterPro" id="IPR016181">
    <property type="entry name" value="Acyl_CoA_acyltransferase"/>
</dbReference>
<dbReference type="SUPFAM" id="SSF55729">
    <property type="entry name" value="Acyl-CoA N-acyltransferases (Nat)"/>
    <property type="match status" value="1"/>
</dbReference>
<evidence type="ECO:0000313" key="2">
    <source>
        <dbReference type="EMBL" id="MBL4954804.1"/>
    </source>
</evidence>
<reference evidence="2 3" key="1">
    <citation type="submission" date="2021-01" db="EMBL/GenBank/DDBJ databases">
        <title>Genome public.</title>
        <authorList>
            <person name="Liu C."/>
            <person name="Sun Q."/>
        </authorList>
    </citation>
    <scope>NUCLEOTIDE SEQUENCE [LARGE SCALE GENOMIC DNA]</scope>
    <source>
        <strain evidence="2 3">YIM B02564</strain>
    </source>
</reference>
<dbReference type="Proteomes" id="UP000623967">
    <property type="component" value="Unassembled WGS sequence"/>
</dbReference>
<comment type="caution">
    <text evidence="2">The sequence shown here is derived from an EMBL/GenBank/DDBJ whole genome shotgun (WGS) entry which is preliminary data.</text>
</comment>
<dbReference type="InterPro" id="IPR053144">
    <property type="entry name" value="Acetyltransferase_Butenolide"/>
</dbReference>
<accession>A0ABS1TU13</accession>
<dbReference type="PANTHER" id="PTHR43233:SF1">
    <property type="entry name" value="FAMILY N-ACETYLTRANSFERASE, PUTATIVE (AFU_ORTHOLOGUE AFUA_6G03350)-RELATED"/>
    <property type="match status" value="1"/>
</dbReference>
<dbReference type="RefSeq" id="WP_202656044.1">
    <property type="nucleotide sequence ID" value="NZ_JAESWB010000365.1"/>
</dbReference>
<dbReference type="Gene3D" id="3.40.630.30">
    <property type="match status" value="1"/>
</dbReference>
<evidence type="ECO:0000259" key="1">
    <source>
        <dbReference type="PROSITE" id="PS51186"/>
    </source>
</evidence>
<dbReference type="InterPro" id="IPR000182">
    <property type="entry name" value="GNAT_dom"/>
</dbReference>
<dbReference type="PROSITE" id="PS51186">
    <property type="entry name" value="GNAT"/>
    <property type="match status" value="1"/>
</dbReference>
<dbReference type="CDD" id="cd04301">
    <property type="entry name" value="NAT_SF"/>
    <property type="match status" value="1"/>
</dbReference>
<organism evidence="2 3">
    <name type="scientific">Neobacillus paridis</name>
    <dbReference type="NCBI Taxonomy" id="2803862"/>
    <lineage>
        <taxon>Bacteria</taxon>
        <taxon>Bacillati</taxon>
        <taxon>Bacillota</taxon>
        <taxon>Bacilli</taxon>
        <taxon>Bacillales</taxon>
        <taxon>Bacillaceae</taxon>
        <taxon>Neobacillus</taxon>
    </lineage>
</organism>
<protein>
    <submittedName>
        <fullName evidence="2">GNAT family N-acetyltransferase</fullName>
    </submittedName>
</protein>
<gene>
    <name evidence="2" type="ORF">JK635_21835</name>
</gene>
<dbReference type="EMBL" id="JAESWB010000365">
    <property type="protein sequence ID" value="MBL4954804.1"/>
    <property type="molecule type" value="Genomic_DNA"/>
</dbReference>
<feature type="domain" description="N-acetyltransferase" evidence="1">
    <location>
        <begin position="4"/>
        <end position="139"/>
    </location>
</feature>
<dbReference type="Pfam" id="PF00583">
    <property type="entry name" value="Acetyltransf_1"/>
    <property type="match status" value="1"/>
</dbReference>
<keyword evidence="3" id="KW-1185">Reference proteome</keyword>
<evidence type="ECO:0000313" key="3">
    <source>
        <dbReference type="Proteomes" id="UP000623967"/>
    </source>
</evidence>
<dbReference type="PANTHER" id="PTHR43233">
    <property type="entry name" value="FAMILY N-ACETYLTRANSFERASE, PUTATIVE (AFU_ORTHOLOGUE AFUA_6G03350)-RELATED"/>
    <property type="match status" value="1"/>
</dbReference>